<evidence type="ECO:0000256" key="3">
    <source>
        <dbReference type="SAM" id="SignalP"/>
    </source>
</evidence>
<dbReference type="OrthoDB" id="6119954at2759"/>
<dbReference type="Gene3D" id="3.40.630.10">
    <property type="entry name" value="Zn peptidases"/>
    <property type="match status" value="1"/>
</dbReference>
<evidence type="ECO:0000256" key="1">
    <source>
        <dbReference type="ARBA" id="ARBA00006247"/>
    </source>
</evidence>
<keyword evidence="3" id="KW-0732">Signal</keyword>
<dbReference type="AlphaFoldDB" id="A0A9W4XM04"/>
<feature type="compositionally biased region" description="Basic residues" evidence="2">
    <location>
        <begin position="473"/>
        <end position="482"/>
    </location>
</feature>
<dbReference type="InterPro" id="IPR036264">
    <property type="entry name" value="Bact_exopeptidase_dim_dom"/>
</dbReference>
<dbReference type="Pfam" id="PF01546">
    <property type="entry name" value="Peptidase_M20"/>
    <property type="match status" value="1"/>
</dbReference>
<dbReference type="InterPro" id="IPR017439">
    <property type="entry name" value="Amidohydrolase"/>
</dbReference>
<dbReference type="InterPro" id="IPR052030">
    <property type="entry name" value="Peptidase_M20/M20A_hydrolases"/>
</dbReference>
<feature type="region of interest" description="Disordered" evidence="2">
    <location>
        <begin position="345"/>
        <end position="368"/>
    </location>
</feature>
<dbReference type="PROSITE" id="PS51257">
    <property type="entry name" value="PROKAR_LIPOPROTEIN"/>
    <property type="match status" value="1"/>
</dbReference>
<feature type="region of interest" description="Disordered" evidence="2">
    <location>
        <begin position="460"/>
        <end position="482"/>
    </location>
</feature>
<sequence length="482" mass="52244">MRSTAGLLLWAGALFGTSCVNGLTEEVFAAIDKQDDGLRTVNNEVRKVLDSSTRPTKLTWIKIWENPELGYEEIHAHKTLTDFLEEQGFNVTRSAYNISTAFRAEYSSGEGRAVSFNSEFDALPGIGHACGHNLIATIGVAAAIGVKEALENQGVSGKVVLIGTPAEESLGGKVKLLEAGAYDGLDCSLMAHPGNDNYASFGRTLASWRANVTWTGEASHAAAAPFMGRNALDGFVSAYSSTGLYRQQLMSTDRIHHIIQGNNELVANIIPDSVDSVWGVRGKSRPRAEQVREQLYRILYASSNATNTSIEITPFQDYWDQNPSFSLASEFHKLLVEHMDPSADPETANFTVTAPEDESGEASASSDQGNVSWFLPAIQVGFPVGGTAPVHNAGFRELAGTRTTQTNLRLSSQDFAHEQAIKTAKVLALTGLQVLQNETFAEAMWDEWYDMIEEISVGLSEGSAGNNSTGNSTRKRHLSHVH</sequence>
<dbReference type="PANTHER" id="PTHR30575:SF4">
    <property type="entry name" value="PEPTIDASE M20 DOMAIN-CONTAINING PROTEIN 2"/>
    <property type="match status" value="1"/>
</dbReference>
<evidence type="ECO:0008006" key="6">
    <source>
        <dbReference type="Google" id="ProtNLM"/>
    </source>
</evidence>
<dbReference type="Gene3D" id="3.30.70.360">
    <property type="match status" value="1"/>
</dbReference>
<feature type="compositionally biased region" description="Polar residues" evidence="2">
    <location>
        <begin position="463"/>
        <end position="472"/>
    </location>
</feature>
<proteinExistence type="inferred from homology"/>
<keyword evidence="5" id="KW-1185">Reference proteome</keyword>
<name>A0A9W4XM04_9PLEO</name>
<dbReference type="EMBL" id="CAOQHR010000007">
    <property type="protein sequence ID" value="CAI6336904.1"/>
    <property type="molecule type" value="Genomic_DNA"/>
</dbReference>
<organism evidence="4 5">
    <name type="scientific">Periconia digitata</name>
    <dbReference type="NCBI Taxonomy" id="1303443"/>
    <lineage>
        <taxon>Eukaryota</taxon>
        <taxon>Fungi</taxon>
        <taxon>Dikarya</taxon>
        <taxon>Ascomycota</taxon>
        <taxon>Pezizomycotina</taxon>
        <taxon>Dothideomycetes</taxon>
        <taxon>Pleosporomycetidae</taxon>
        <taxon>Pleosporales</taxon>
        <taxon>Massarineae</taxon>
        <taxon>Periconiaceae</taxon>
        <taxon>Periconia</taxon>
    </lineage>
</organism>
<dbReference type="GO" id="GO:0016805">
    <property type="term" value="F:dipeptidase activity"/>
    <property type="evidence" value="ECO:0007669"/>
    <property type="project" value="TreeGrafter"/>
</dbReference>
<dbReference type="InterPro" id="IPR002933">
    <property type="entry name" value="Peptidase_M20"/>
</dbReference>
<dbReference type="NCBIfam" id="TIGR01891">
    <property type="entry name" value="amidohydrolases"/>
    <property type="match status" value="1"/>
</dbReference>
<accession>A0A9W4XM04</accession>
<feature type="signal peptide" evidence="3">
    <location>
        <begin position="1"/>
        <end position="22"/>
    </location>
</feature>
<evidence type="ECO:0000256" key="2">
    <source>
        <dbReference type="SAM" id="MobiDB-lite"/>
    </source>
</evidence>
<reference evidence="4" key="1">
    <citation type="submission" date="2023-01" db="EMBL/GenBank/DDBJ databases">
        <authorList>
            <person name="Van Ghelder C."/>
            <person name="Rancurel C."/>
        </authorList>
    </citation>
    <scope>NUCLEOTIDE SEQUENCE</scope>
    <source>
        <strain evidence="4">CNCM I-4278</strain>
    </source>
</reference>
<protein>
    <recommendedName>
        <fullName evidence="6">Peptidase M20 domain-containing protein 2</fullName>
    </recommendedName>
</protein>
<dbReference type="PANTHER" id="PTHR30575">
    <property type="entry name" value="PEPTIDASE M20"/>
    <property type="match status" value="1"/>
</dbReference>
<evidence type="ECO:0000313" key="4">
    <source>
        <dbReference type="EMBL" id="CAI6336904.1"/>
    </source>
</evidence>
<comment type="similarity">
    <text evidence="1">Belongs to the peptidase M20A family.</text>
</comment>
<dbReference type="Proteomes" id="UP001152607">
    <property type="component" value="Unassembled WGS sequence"/>
</dbReference>
<evidence type="ECO:0000313" key="5">
    <source>
        <dbReference type="Proteomes" id="UP001152607"/>
    </source>
</evidence>
<feature type="chain" id="PRO_5040857651" description="Peptidase M20 domain-containing protein 2" evidence="3">
    <location>
        <begin position="23"/>
        <end position="482"/>
    </location>
</feature>
<gene>
    <name evidence="4" type="ORF">PDIGIT_LOCUS10010</name>
</gene>
<dbReference type="SUPFAM" id="SSF55031">
    <property type="entry name" value="Bacterial exopeptidase dimerisation domain"/>
    <property type="match status" value="1"/>
</dbReference>
<dbReference type="SUPFAM" id="SSF53187">
    <property type="entry name" value="Zn-dependent exopeptidases"/>
    <property type="match status" value="1"/>
</dbReference>
<comment type="caution">
    <text evidence="4">The sequence shown here is derived from an EMBL/GenBank/DDBJ whole genome shotgun (WGS) entry which is preliminary data.</text>
</comment>